<organism evidence="1 2">
    <name type="scientific">Smittium culicis</name>
    <dbReference type="NCBI Taxonomy" id="133412"/>
    <lineage>
        <taxon>Eukaryota</taxon>
        <taxon>Fungi</taxon>
        <taxon>Fungi incertae sedis</taxon>
        <taxon>Zoopagomycota</taxon>
        <taxon>Kickxellomycotina</taxon>
        <taxon>Harpellomycetes</taxon>
        <taxon>Harpellales</taxon>
        <taxon>Legeriomycetaceae</taxon>
        <taxon>Smittium</taxon>
    </lineage>
</organism>
<evidence type="ECO:0000313" key="2">
    <source>
        <dbReference type="Proteomes" id="UP000187283"/>
    </source>
</evidence>
<accession>A0A1R1XWP6</accession>
<dbReference type="EMBL" id="LSSN01001582">
    <property type="protein sequence ID" value="OMJ19087.1"/>
    <property type="molecule type" value="Genomic_DNA"/>
</dbReference>
<protein>
    <submittedName>
        <fullName evidence="1">Uncharacterized protein</fullName>
    </submittedName>
</protein>
<reference evidence="1 2" key="1">
    <citation type="submission" date="2017-01" db="EMBL/GenBank/DDBJ databases">
        <authorList>
            <person name="Mah S.A."/>
            <person name="Swanson W.J."/>
            <person name="Moy G.W."/>
            <person name="Vacquier V.D."/>
        </authorList>
    </citation>
    <scope>NUCLEOTIDE SEQUENCE [LARGE SCALE GENOMIC DNA]</scope>
    <source>
        <strain evidence="1 2">GSMNP</strain>
    </source>
</reference>
<proteinExistence type="predicted"/>
<keyword evidence="2" id="KW-1185">Reference proteome</keyword>
<sequence>MPTDRSLCSRAMWGTRS</sequence>
<dbReference type="Proteomes" id="UP000187283">
    <property type="component" value="Unassembled WGS sequence"/>
</dbReference>
<name>A0A1R1XWP6_9FUNG</name>
<dbReference type="AlphaFoldDB" id="A0A1R1XWP6"/>
<comment type="caution">
    <text evidence="1">The sequence shown here is derived from an EMBL/GenBank/DDBJ whole genome shotgun (WGS) entry which is preliminary data.</text>
</comment>
<gene>
    <name evidence="1" type="ORF">AYI70_g4940</name>
</gene>
<evidence type="ECO:0000313" key="1">
    <source>
        <dbReference type="EMBL" id="OMJ19087.1"/>
    </source>
</evidence>
<feature type="non-terminal residue" evidence="1">
    <location>
        <position position="17"/>
    </location>
</feature>